<feature type="transmembrane region" description="Helical" evidence="8">
    <location>
        <begin position="62"/>
        <end position="83"/>
    </location>
</feature>
<feature type="domain" description="Cation/H+ exchanger transmembrane" evidence="9">
    <location>
        <begin position="15"/>
        <end position="393"/>
    </location>
</feature>
<sequence length="400" mass="42284">MNEIYTPLATLAAFIFCYSLIAKRVDRSVVSGPMIFTAAGFLFGSWGLGLFGGSATSQDLRLLADMTLALVLFSDAANANLSVLKKQLQIPSRMLFIGLPMVILLGFITAAWLFEQLSLFEAAILATMLAATDAALGKAVVTNPAVPARIREGLNAESGFNDGLCVPILLLLIALEINSAGGEQQDIDALLLVAEELGIGLAVGLSLAFLAAQLLRLSAARDWLSPIWLQATVAALAVSCFTIAQNNHGSGYIAAFSGGMLFGYLAKDKTHQLLLATEGAAEVLALMTWVLFGAAVIGSSIALFSWQVPVYALLSLTVIRMIPVYLSFSGSDVSPASRLFMGWFGPRGLASLVFVIIAIDAGLANGQLIAIIVTCTVVFSLVLHGITARPMISWLSKKEP</sequence>
<dbReference type="InterPro" id="IPR006153">
    <property type="entry name" value="Cation/H_exchanger_TM"/>
</dbReference>
<feature type="transmembrane region" description="Helical" evidence="8">
    <location>
        <begin position="368"/>
        <end position="388"/>
    </location>
</feature>
<protein>
    <submittedName>
        <fullName evidence="10">K(+)/H(+) antiporter NhaP2</fullName>
    </submittedName>
</protein>
<gene>
    <name evidence="10" type="primary">nhaP2_2</name>
    <name evidence="10" type="ORF">SIN8267_02217</name>
</gene>
<dbReference type="Pfam" id="PF00999">
    <property type="entry name" value="Na_H_Exchanger"/>
    <property type="match status" value="1"/>
</dbReference>
<evidence type="ECO:0000256" key="3">
    <source>
        <dbReference type="ARBA" id="ARBA00022449"/>
    </source>
</evidence>
<feature type="transmembrane region" description="Helical" evidence="8">
    <location>
        <begin position="6"/>
        <end position="22"/>
    </location>
</feature>
<keyword evidence="5 8" id="KW-1133">Transmembrane helix</keyword>
<keyword evidence="2" id="KW-0813">Transport</keyword>
<evidence type="ECO:0000259" key="9">
    <source>
        <dbReference type="Pfam" id="PF00999"/>
    </source>
</evidence>
<dbReference type="EMBL" id="CAKLPX010000002">
    <property type="protein sequence ID" value="CAH0992102.1"/>
    <property type="molecule type" value="Genomic_DNA"/>
</dbReference>
<evidence type="ECO:0000256" key="6">
    <source>
        <dbReference type="ARBA" id="ARBA00023065"/>
    </source>
</evidence>
<proteinExistence type="predicted"/>
<dbReference type="PANTHER" id="PTHR32507">
    <property type="entry name" value="NA(+)/H(+) ANTIPORTER 1"/>
    <property type="match status" value="1"/>
</dbReference>
<keyword evidence="6" id="KW-0406">Ion transport</keyword>
<comment type="caution">
    <text evidence="10">The sequence shown here is derived from an EMBL/GenBank/DDBJ whole genome shotgun (WGS) entry which is preliminary data.</text>
</comment>
<keyword evidence="11" id="KW-1185">Reference proteome</keyword>
<keyword evidence="3" id="KW-0050">Antiport</keyword>
<feature type="transmembrane region" description="Helical" evidence="8">
    <location>
        <begin position="227"/>
        <end position="244"/>
    </location>
</feature>
<evidence type="ECO:0000256" key="5">
    <source>
        <dbReference type="ARBA" id="ARBA00022989"/>
    </source>
</evidence>
<feature type="transmembrane region" description="Helical" evidence="8">
    <location>
        <begin position="340"/>
        <end position="362"/>
    </location>
</feature>
<feature type="transmembrane region" description="Helical" evidence="8">
    <location>
        <begin position="279"/>
        <end position="304"/>
    </location>
</feature>
<keyword evidence="7 8" id="KW-0472">Membrane</keyword>
<feature type="transmembrane region" description="Helical" evidence="8">
    <location>
        <begin position="34"/>
        <end position="56"/>
    </location>
</feature>
<evidence type="ECO:0000256" key="2">
    <source>
        <dbReference type="ARBA" id="ARBA00022448"/>
    </source>
</evidence>
<evidence type="ECO:0000313" key="11">
    <source>
        <dbReference type="Proteomes" id="UP000838100"/>
    </source>
</evidence>
<comment type="subcellular location">
    <subcellularLocation>
        <location evidence="1">Cell membrane</location>
        <topology evidence="1">Multi-pass membrane protein</topology>
    </subcellularLocation>
</comment>
<dbReference type="PANTHER" id="PTHR32507:SF8">
    <property type="entry name" value="CNH1P"/>
    <property type="match status" value="1"/>
</dbReference>
<dbReference type="Proteomes" id="UP000838100">
    <property type="component" value="Unassembled WGS sequence"/>
</dbReference>
<evidence type="ECO:0000313" key="10">
    <source>
        <dbReference type="EMBL" id="CAH0992102.1"/>
    </source>
</evidence>
<reference evidence="10" key="1">
    <citation type="submission" date="2021-12" db="EMBL/GenBank/DDBJ databases">
        <authorList>
            <person name="Rodrigo-Torres L."/>
            <person name="Arahal R. D."/>
            <person name="Lucena T."/>
        </authorList>
    </citation>
    <scope>NUCLEOTIDE SEQUENCE</scope>
    <source>
        <strain evidence="10">CECT 8267</strain>
    </source>
</reference>
<evidence type="ECO:0000256" key="7">
    <source>
        <dbReference type="ARBA" id="ARBA00023136"/>
    </source>
</evidence>
<feature type="transmembrane region" description="Helical" evidence="8">
    <location>
        <begin position="95"/>
        <end position="114"/>
    </location>
</feature>
<feature type="transmembrane region" description="Helical" evidence="8">
    <location>
        <begin position="197"/>
        <end position="215"/>
    </location>
</feature>
<name>A0ABM9AGI6_9GAMM</name>
<evidence type="ECO:0000256" key="8">
    <source>
        <dbReference type="SAM" id="Phobius"/>
    </source>
</evidence>
<keyword evidence="4 8" id="KW-0812">Transmembrane</keyword>
<organism evidence="10 11">
    <name type="scientific">Sinobacterium norvegicum</name>
    <dbReference type="NCBI Taxonomy" id="1641715"/>
    <lineage>
        <taxon>Bacteria</taxon>
        <taxon>Pseudomonadati</taxon>
        <taxon>Pseudomonadota</taxon>
        <taxon>Gammaproteobacteria</taxon>
        <taxon>Cellvibrionales</taxon>
        <taxon>Spongiibacteraceae</taxon>
        <taxon>Sinobacterium</taxon>
    </lineage>
</organism>
<feature type="transmembrane region" description="Helical" evidence="8">
    <location>
        <begin position="310"/>
        <end position="328"/>
    </location>
</feature>
<evidence type="ECO:0000256" key="4">
    <source>
        <dbReference type="ARBA" id="ARBA00022692"/>
    </source>
</evidence>
<dbReference type="RefSeq" id="WP_237444798.1">
    <property type="nucleotide sequence ID" value="NZ_CAKLPX010000002.1"/>
</dbReference>
<feature type="transmembrane region" description="Helical" evidence="8">
    <location>
        <begin position="120"/>
        <end position="140"/>
    </location>
</feature>
<feature type="transmembrane region" description="Helical" evidence="8">
    <location>
        <begin position="250"/>
        <end position="267"/>
    </location>
</feature>
<accession>A0ABM9AGI6</accession>
<evidence type="ECO:0000256" key="1">
    <source>
        <dbReference type="ARBA" id="ARBA00004651"/>
    </source>
</evidence>